<dbReference type="EMBL" id="CP063406">
    <property type="protein sequence ID" value="QSZ31945.1"/>
    <property type="molecule type" value="Genomic_DNA"/>
</dbReference>
<sequence>MSPTGIAFQKQVDTLLNEVSDCIRFCHQIRETRRLGSKHENFDNLLNHLLASHTSLSTKYDTLKQCFGHWMDVGDEASVVAMKKCLRALSSDIKRKLLEISNKTVQTTGTRQLPGFNALLQHWKLIEEDASNIIISLSKRLIITPPASIPIPPPTASLNPEFEIRSDQQAISDRSFKILISHMQDSWIERWSNERLIYVNCYDEQNRTYEKPAGFIKPLSASYRPANPETLAASRSSDEHANERERRAYAYGWSTRIPTGEYRRP</sequence>
<protein>
    <submittedName>
        <fullName evidence="1">Uncharacterized protein</fullName>
    </submittedName>
</protein>
<name>A0A8A3P231_9HELO</name>
<reference evidence="1" key="1">
    <citation type="submission" date="2020-10" db="EMBL/GenBank/DDBJ databases">
        <title>Genome Sequence of Monilinia vaccinii-corymbosi Sheds Light on Mummy Berry Disease Infection of Blueberry and Mating Type.</title>
        <authorList>
            <person name="Yow A.G."/>
            <person name="Zhang Y."/>
            <person name="Bansal K."/>
            <person name="Eacker S.M."/>
            <person name="Sullivan S."/>
            <person name="Liachko I."/>
            <person name="Cubeta M.A."/>
            <person name="Rollins J.A."/>
            <person name="Ashrafi H."/>
        </authorList>
    </citation>
    <scope>NUCLEOTIDE SEQUENCE</scope>
    <source>
        <strain evidence="1">RL-1</strain>
    </source>
</reference>
<proteinExistence type="predicted"/>
<keyword evidence="2" id="KW-1185">Reference proteome</keyword>
<evidence type="ECO:0000313" key="2">
    <source>
        <dbReference type="Proteomes" id="UP000672032"/>
    </source>
</evidence>
<accession>A0A8A3P231</accession>
<evidence type="ECO:0000313" key="1">
    <source>
        <dbReference type="EMBL" id="QSZ31945.1"/>
    </source>
</evidence>
<dbReference type="OrthoDB" id="3530815at2759"/>
<dbReference type="AlphaFoldDB" id="A0A8A3P231"/>
<organism evidence="1 2">
    <name type="scientific">Monilinia vaccinii-corymbosi</name>
    <dbReference type="NCBI Taxonomy" id="61207"/>
    <lineage>
        <taxon>Eukaryota</taxon>
        <taxon>Fungi</taxon>
        <taxon>Dikarya</taxon>
        <taxon>Ascomycota</taxon>
        <taxon>Pezizomycotina</taxon>
        <taxon>Leotiomycetes</taxon>
        <taxon>Helotiales</taxon>
        <taxon>Sclerotiniaceae</taxon>
        <taxon>Monilinia</taxon>
    </lineage>
</organism>
<gene>
    <name evidence="1" type="ORF">DSL72_001514</name>
</gene>
<dbReference type="Proteomes" id="UP000672032">
    <property type="component" value="Chromosome 2"/>
</dbReference>